<proteinExistence type="predicted"/>
<evidence type="ECO:0000256" key="2">
    <source>
        <dbReference type="ARBA" id="ARBA00022786"/>
    </source>
</evidence>
<sequence>MSLDFTLAGYPEIELKRGGANIPVTIYNVEEYINLTLDFTVGQGIQAQVSSFREGFNSVFSIQNLAGFRSGELVGLFGSGEEDWSYETLVDSVKADHGFRSESRAFKNLLRVMSELNKEERRQFLQFITGSPKLPIGGFKNLHPPFTVVCKPFEAPLKADDYLPSVMTCANYLKMPDYSCKEVTLRKFKMAYEEGQGSFHLS</sequence>
<dbReference type="InterPro" id="IPR000569">
    <property type="entry name" value="HECT_dom"/>
</dbReference>
<dbReference type="Gene3D" id="3.30.2160.10">
    <property type="entry name" value="Hect, E3 ligase catalytic domain"/>
    <property type="match status" value="1"/>
</dbReference>
<dbReference type="InterPro" id="IPR045322">
    <property type="entry name" value="HECTD1/TRIP12-like"/>
</dbReference>
<keyword evidence="6" id="KW-1185">Reference proteome</keyword>
<dbReference type="SUPFAM" id="SSF56204">
    <property type="entry name" value="Hect, E3 ligase catalytic domain"/>
    <property type="match status" value="1"/>
</dbReference>
<accession>A0A9P6MLF4</accession>
<dbReference type="PANTHER" id="PTHR45670:SF1">
    <property type="entry name" value="E3 UBIQUITIN-PROTEIN LIGASE HECTD1"/>
    <property type="match status" value="1"/>
</dbReference>
<dbReference type="AlphaFoldDB" id="A0A9P6MLF4"/>
<dbReference type="GO" id="GO:0016607">
    <property type="term" value="C:nuclear speck"/>
    <property type="evidence" value="ECO:0007669"/>
    <property type="project" value="TreeGrafter"/>
</dbReference>
<gene>
    <name evidence="5" type="primary">UFD4_1</name>
    <name evidence="5" type="ORF">BGZ80_005207</name>
</gene>
<feature type="domain" description="HECT" evidence="4">
    <location>
        <begin position="1"/>
        <end position="202"/>
    </location>
</feature>
<protein>
    <submittedName>
        <fullName evidence="5">Ubiquitin fusion degradation protein 4</fullName>
    </submittedName>
</protein>
<organism evidence="5 6">
    <name type="scientific">Entomortierella chlamydospora</name>
    <dbReference type="NCBI Taxonomy" id="101097"/>
    <lineage>
        <taxon>Eukaryota</taxon>
        <taxon>Fungi</taxon>
        <taxon>Fungi incertae sedis</taxon>
        <taxon>Mucoromycota</taxon>
        <taxon>Mortierellomycotina</taxon>
        <taxon>Mortierellomycetes</taxon>
        <taxon>Mortierellales</taxon>
        <taxon>Mortierellaceae</taxon>
        <taxon>Entomortierella</taxon>
    </lineage>
</organism>
<keyword evidence="2 3" id="KW-0833">Ubl conjugation pathway</keyword>
<evidence type="ECO:0000256" key="1">
    <source>
        <dbReference type="ARBA" id="ARBA00022679"/>
    </source>
</evidence>
<name>A0A9P6MLF4_9FUNG</name>
<reference evidence="5" key="1">
    <citation type="journal article" date="2020" name="Fungal Divers.">
        <title>Resolving the Mortierellaceae phylogeny through synthesis of multi-gene phylogenetics and phylogenomics.</title>
        <authorList>
            <person name="Vandepol N."/>
            <person name="Liber J."/>
            <person name="Desiro A."/>
            <person name="Na H."/>
            <person name="Kennedy M."/>
            <person name="Barry K."/>
            <person name="Grigoriev I.V."/>
            <person name="Miller A.N."/>
            <person name="O'Donnell K."/>
            <person name="Stajich J.E."/>
            <person name="Bonito G."/>
        </authorList>
    </citation>
    <scope>NUCLEOTIDE SEQUENCE</scope>
    <source>
        <strain evidence="5">NRRL 2769</strain>
    </source>
</reference>
<evidence type="ECO:0000313" key="5">
    <source>
        <dbReference type="EMBL" id="KAG0006623.1"/>
    </source>
</evidence>
<evidence type="ECO:0000259" key="4">
    <source>
        <dbReference type="PROSITE" id="PS50237"/>
    </source>
</evidence>
<dbReference type="PROSITE" id="PS50237">
    <property type="entry name" value="HECT"/>
    <property type="match status" value="1"/>
</dbReference>
<dbReference type="GO" id="GO:0043161">
    <property type="term" value="P:proteasome-mediated ubiquitin-dependent protein catabolic process"/>
    <property type="evidence" value="ECO:0007669"/>
    <property type="project" value="TreeGrafter"/>
</dbReference>
<dbReference type="SMART" id="SM00119">
    <property type="entry name" value="HECTc"/>
    <property type="match status" value="1"/>
</dbReference>
<dbReference type="GO" id="GO:0061630">
    <property type="term" value="F:ubiquitin protein ligase activity"/>
    <property type="evidence" value="ECO:0007669"/>
    <property type="project" value="InterPro"/>
</dbReference>
<dbReference type="Gene3D" id="3.30.2410.10">
    <property type="entry name" value="Hect, E3 ligase catalytic domain"/>
    <property type="match status" value="1"/>
</dbReference>
<keyword evidence="1" id="KW-0808">Transferase</keyword>
<dbReference type="PANTHER" id="PTHR45670">
    <property type="entry name" value="E3 UBIQUITIN-PROTEIN LIGASE TRIP12"/>
    <property type="match status" value="1"/>
</dbReference>
<feature type="active site" description="Glycyl thioester intermediate" evidence="3">
    <location>
        <position position="169"/>
    </location>
</feature>
<evidence type="ECO:0000313" key="6">
    <source>
        <dbReference type="Proteomes" id="UP000703661"/>
    </source>
</evidence>
<dbReference type="GO" id="GO:0000209">
    <property type="term" value="P:protein polyubiquitination"/>
    <property type="evidence" value="ECO:0007669"/>
    <property type="project" value="TreeGrafter"/>
</dbReference>
<comment type="caution">
    <text evidence="5">The sequence shown here is derived from an EMBL/GenBank/DDBJ whole genome shotgun (WGS) entry which is preliminary data.</text>
</comment>
<dbReference type="InterPro" id="IPR035983">
    <property type="entry name" value="Hect_E3_ubiquitin_ligase"/>
</dbReference>
<dbReference type="EMBL" id="JAAAID010002581">
    <property type="protein sequence ID" value="KAG0006623.1"/>
    <property type="molecule type" value="Genomic_DNA"/>
</dbReference>
<dbReference type="Proteomes" id="UP000703661">
    <property type="component" value="Unassembled WGS sequence"/>
</dbReference>
<dbReference type="Gene3D" id="3.90.1750.10">
    <property type="entry name" value="Hect, E3 ligase catalytic domains"/>
    <property type="match status" value="1"/>
</dbReference>
<dbReference type="Pfam" id="PF00632">
    <property type="entry name" value="HECT"/>
    <property type="match status" value="1"/>
</dbReference>
<evidence type="ECO:0000256" key="3">
    <source>
        <dbReference type="PROSITE-ProRule" id="PRU00104"/>
    </source>
</evidence>